<dbReference type="Pfam" id="PF00871">
    <property type="entry name" value="Acetate_kinase"/>
    <property type="match status" value="1"/>
</dbReference>
<dbReference type="NCBIfam" id="TIGR02707">
    <property type="entry name" value="butyr_kinase"/>
    <property type="match status" value="1"/>
</dbReference>
<comment type="subcellular location">
    <subcellularLocation>
        <location evidence="1 9">Cytoplasm</location>
    </subcellularLocation>
</comment>
<dbReference type="CDD" id="cd24011">
    <property type="entry name" value="ASKHA_NBD_BK"/>
    <property type="match status" value="1"/>
</dbReference>
<dbReference type="GO" id="GO:0005737">
    <property type="term" value="C:cytoplasm"/>
    <property type="evidence" value="ECO:0007669"/>
    <property type="project" value="UniProtKB-SubCell"/>
</dbReference>
<evidence type="ECO:0000256" key="4">
    <source>
        <dbReference type="ARBA" id="ARBA00022679"/>
    </source>
</evidence>
<dbReference type="Proteomes" id="UP000027616">
    <property type="component" value="Chromosome I"/>
</dbReference>
<dbReference type="PATRIC" id="fig|1433126.3.peg.1465"/>
<dbReference type="GO" id="GO:0005524">
    <property type="term" value="F:ATP binding"/>
    <property type="evidence" value="ECO:0007669"/>
    <property type="project" value="UniProtKB-KW"/>
</dbReference>
<dbReference type="eggNOG" id="COG3426">
    <property type="taxonomic scope" value="Bacteria"/>
</dbReference>
<dbReference type="EMBL" id="HG934468">
    <property type="protein sequence ID" value="CDN31567.1"/>
    <property type="molecule type" value="Genomic_DNA"/>
</dbReference>
<comment type="similarity">
    <text evidence="2 9 10">Belongs to the acetokinase family.</text>
</comment>
<keyword evidence="7 9" id="KW-0067">ATP-binding</keyword>
<dbReference type="InterPro" id="IPR011245">
    <property type="entry name" value="Butyrate_kin"/>
</dbReference>
<evidence type="ECO:0000256" key="3">
    <source>
        <dbReference type="ARBA" id="ARBA00022490"/>
    </source>
</evidence>
<keyword evidence="3 9" id="KW-0963">Cytoplasm</keyword>
<evidence type="ECO:0000256" key="7">
    <source>
        <dbReference type="ARBA" id="ARBA00022840"/>
    </source>
</evidence>
<name>A0A060R866_9BACT</name>
<dbReference type="Gene3D" id="3.30.420.40">
    <property type="match status" value="2"/>
</dbReference>
<evidence type="ECO:0000256" key="2">
    <source>
        <dbReference type="ARBA" id="ARBA00008748"/>
    </source>
</evidence>
<organism evidence="11 12">
    <name type="scientific">Mucinivorans hirudinis</name>
    <dbReference type="NCBI Taxonomy" id="1433126"/>
    <lineage>
        <taxon>Bacteria</taxon>
        <taxon>Pseudomonadati</taxon>
        <taxon>Bacteroidota</taxon>
        <taxon>Bacteroidia</taxon>
        <taxon>Bacteroidales</taxon>
        <taxon>Rikenellaceae</taxon>
        <taxon>Mucinivorans</taxon>
    </lineage>
</organism>
<keyword evidence="5 9" id="KW-0547">Nucleotide-binding</keyword>
<dbReference type="PANTHER" id="PTHR21060">
    <property type="entry name" value="ACETATE KINASE"/>
    <property type="match status" value="1"/>
</dbReference>
<dbReference type="SUPFAM" id="SSF53067">
    <property type="entry name" value="Actin-like ATPase domain"/>
    <property type="match status" value="2"/>
</dbReference>
<reference evidence="11 12" key="1">
    <citation type="journal article" date="2015" name="Genome Announc.">
        <title>Complete Genome Sequence of the Novel Leech Symbiont Mucinivorans hirudinis M3T.</title>
        <authorList>
            <person name="Nelson M.C."/>
            <person name="Bomar L."/>
            <person name="Graf J."/>
        </authorList>
    </citation>
    <scope>NUCLEOTIDE SEQUENCE [LARGE SCALE GENOMIC DNA]</scope>
    <source>
        <strain evidence="12">M3</strain>
    </source>
</reference>
<comment type="catalytic activity">
    <reaction evidence="8 9">
        <text>butanoate + ATP = butanoyl phosphate + ADP</text>
        <dbReference type="Rhea" id="RHEA:13585"/>
        <dbReference type="ChEBI" id="CHEBI:17968"/>
        <dbReference type="ChEBI" id="CHEBI:30616"/>
        <dbReference type="ChEBI" id="CHEBI:58079"/>
        <dbReference type="ChEBI" id="CHEBI:456216"/>
        <dbReference type="EC" id="2.7.2.7"/>
    </reaction>
</comment>
<dbReference type="PROSITE" id="PS01076">
    <property type="entry name" value="ACETATE_KINASE_2"/>
    <property type="match status" value="1"/>
</dbReference>
<dbReference type="InterPro" id="IPR000890">
    <property type="entry name" value="Aliphatic_acid_kin_short-chain"/>
</dbReference>
<dbReference type="PIRSF" id="PIRSF036458">
    <property type="entry name" value="Butyrate_kin"/>
    <property type="match status" value="1"/>
</dbReference>
<gene>
    <name evidence="9" type="primary">buk</name>
    <name evidence="11" type="ORF">BN938_1480</name>
</gene>
<dbReference type="AlphaFoldDB" id="A0A060R866"/>
<accession>A0A060R866</accession>
<dbReference type="NCBIfam" id="NF002834">
    <property type="entry name" value="PRK03011.1-5"/>
    <property type="match status" value="1"/>
</dbReference>
<dbReference type="STRING" id="1433126.BN938_1480"/>
<dbReference type="PRINTS" id="PR00471">
    <property type="entry name" value="ACETATEKNASE"/>
</dbReference>
<evidence type="ECO:0000313" key="12">
    <source>
        <dbReference type="Proteomes" id="UP000027616"/>
    </source>
</evidence>
<sequence length="356" mass="38365">MSKILAINPGSTSTKIAVYEGETPLFVQNINHSNDILEQFPLIADQYDFRKKAILDTLLQNGIALSDIAIIVGRGGLIHPLESGVYRVNERMKHDLHNSPIGSHASNLGGLIADDLAQTIGGTVRAYIADPVVVDEMEDVARLTGLREIKRRSIFHALNQKAVARNWASQVGKRYEDVNVIVAHLGGGISVGAHRRGRVVDVNNALDGDGPFSPERAGSLPVGDLISLIYDNNLSKAQIRKMIKGNGGFVSLLGENSAKSATEKMEQGSSAAKEVVDAMSYNVGKWIGQMAAALCGEVDVVIVTGGIAHNKYITEYIKRMVGFIAPLVVIPGEDEMSALAMNGLRVLRGEVVTREY</sequence>
<evidence type="ECO:0000256" key="8">
    <source>
        <dbReference type="ARBA" id="ARBA00048596"/>
    </source>
</evidence>
<dbReference type="GO" id="GO:0006083">
    <property type="term" value="P:acetate metabolic process"/>
    <property type="evidence" value="ECO:0007669"/>
    <property type="project" value="TreeGrafter"/>
</dbReference>
<dbReference type="EC" id="2.7.2.7" evidence="9"/>
<keyword evidence="6 9" id="KW-0418">Kinase</keyword>
<evidence type="ECO:0000256" key="10">
    <source>
        <dbReference type="RuleBase" id="RU003835"/>
    </source>
</evidence>
<dbReference type="PROSITE" id="PS01075">
    <property type="entry name" value="ACETATE_KINASE_1"/>
    <property type="match status" value="1"/>
</dbReference>
<evidence type="ECO:0000256" key="1">
    <source>
        <dbReference type="ARBA" id="ARBA00004496"/>
    </source>
</evidence>
<dbReference type="GO" id="GO:0008776">
    <property type="term" value="F:acetate kinase activity"/>
    <property type="evidence" value="ECO:0007669"/>
    <property type="project" value="TreeGrafter"/>
</dbReference>
<dbReference type="KEGG" id="rbc:BN938_1480"/>
<proteinExistence type="inferred from homology"/>
<keyword evidence="12" id="KW-1185">Reference proteome</keyword>
<evidence type="ECO:0000256" key="5">
    <source>
        <dbReference type="ARBA" id="ARBA00022741"/>
    </source>
</evidence>
<evidence type="ECO:0000256" key="9">
    <source>
        <dbReference type="HAMAP-Rule" id="MF_00542"/>
    </source>
</evidence>
<dbReference type="InterPro" id="IPR023865">
    <property type="entry name" value="Aliphatic_acid_kinase_CS"/>
</dbReference>
<dbReference type="HAMAP" id="MF_00542">
    <property type="entry name" value="Butyrate_kinase"/>
    <property type="match status" value="1"/>
</dbReference>
<keyword evidence="4 9" id="KW-0808">Transferase</keyword>
<dbReference type="GO" id="GO:0047761">
    <property type="term" value="F:butyrate kinase activity"/>
    <property type="evidence" value="ECO:0007669"/>
    <property type="project" value="UniProtKB-UniRule"/>
</dbReference>
<protein>
    <recommendedName>
        <fullName evidence="9">Probable butyrate kinase</fullName>
        <shortName evidence="9">BK</shortName>
        <ecNumber evidence="9">2.7.2.7</ecNumber>
    </recommendedName>
    <alternativeName>
        <fullName evidence="9">Branched-chain carboxylic acid kinase</fullName>
    </alternativeName>
</protein>
<evidence type="ECO:0000313" key="11">
    <source>
        <dbReference type="EMBL" id="CDN31567.1"/>
    </source>
</evidence>
<dbReference type="InterPro" id="IPR043129">
    <property type="entry name" value="ATPase_NBD"/>
</dbReference>
<evidence type="ECO:0000256" key="6">
    <source>
        <dbReference type="ARBA" id="ARBA00022777"/>
    </source>
</evidence>
<dbReference type="HOGENOM" id="CLU_048716_0_0_10"/>
<dbReference type="PANTHER" id="PTHR21060:SF3">
    <property type="entry name" value="BUTYRATE KINASE 2-RELATED"/>
    <property type="match status" value="1"/>
</dbReference>
<dbReference type="OrthoDB" id="9771859at2"/>